<name>A0A3N6ME66_NATCH</name>
<comment type="caution">
    <text evidence="1">The sequence shown here is derived from an EMBL/GenBank/DDBJ whole genome shotgun (WGS) entry which is preliminary data.</text>
</comment>
<accession>A0A3N6ME66</accession>
<organism evidence="1 2">
    <name type="scientific">Natrarchaeobius chitinivorans</name>
    <dbReference type="NCBI Taxonomy" id="1679083"/>
    <lineage>
        <taxon>Archaea</taxon>
        <taxon>Methanobacteriati</taxon>
        <taxon>Methanobacteriota</taxon>
        <taxon>Stenosarchaea group</taxon>
        <taxon>Halobacteria</taxon>
        <taxon>Halobacteriales</taxon>
        <taxon>Natrialbaceae</taxon>
        <taxon>Natrarchaeobius</taxon>
    </lineage>
</organism>
<gene>
    <name evidence="1" type="ORF">EA473_14330</name>
</gene>
<evidence type="ECO:0000313" key="1">
    <source>
        <dbReference type="EMBL" id="RQG93881.1"/>
    </source>
</evidence>
<dbReference type="GO" id="GO:0003676">
    <property type="term" value="F:nucleic acid binding"/>
    <property type="evidence" value="ECO:0007669"/>
    <property type="project" value="InterPro"/>
</dbReference>
<proteinExistence type="predicted"/>
<dbReference type="InterPro" id="IPR011856">
    <property type="entry name" value="tRNA_endonuc-like_dom_sf"/>
</dbReference>
<dbReference type="EMBL" id="REGA01000012">
    <property type="protein sequence ID" value="RQG93881.1"/>
    <property type="molecule type" value="Genomic_DNA"/>
</dbReference>
<dbReference type="RefSeq" id="WP_124196289.1">
    <property type="nucleotide sequence ID" value="NZ_REGA01000012.1"/>
</dbReference>
<dbReference type="Gene3D" id="3.40.1350.10">
    <property type="match status" value="1"/>
</dbReference>
<reference evidence="1 2" key="1">
    <citation type="submission" date="2018-10" db="EMBL/GenBank/DDBJ databases">
        <title>Natrarchaeobius chitinivorans gen. nov., sp. nov., and Natrarchaeobius haloalkaliphilus sp. nov., alkaliphilic, chitin-utilizing haloarchaea from hypersaline alkaline lakes.</title>
        <authorList>
            <person name="Sorokin D.Y."/>
            <person name="Elcheninov A.G."/>
            <person name="Kostrikina N.A."/>
            <person name="Bale N.J."/>
            <person name="Sinninghe Damste J.S."/>
            <person name="Khijniak T.V."/>
            <person name="Kublanov I.V."/>
            <person name="Toshchakov S.V."/>
        </authorList>
    </citation>
    <scope>NUCLEOTIDE SEQUENCE [LARGE SCALE GENOMIC DNA]</scope>
    <source>
        <strain evidence="1 2">AArcht4T</strain>
    </source>
</reference>
<dbReference type="AlphaFoldDB" id="A0A3N6ME66"/>
<evidence type="ECO:0000313" key="2">
    <source>
        <dbReference type="Proteomes" id="UP000282323"/>
    </source>
</evidence>
<dbReference type="OrthoDB" id="240492at2157"/>
<dbReference type="Proteomes" id="UP000282323">
    <property type="component" value="Unassembled WGS sequence"/>
</dbReference>
<keyword evidence="2" id="KW-1185">Reference proteome</keyword>
<protein>
    <submittedName>
        <fullName evidence="1">DUF91 domain-containing protein</fullName>
    </submittedName>
</protein>
<sequence length="377" mass="42689">MRAYELLEGEKPVKREVNPFQSEKRLEQLLYRIPSLLLDEQVLIIGRQIGVETGTLDLLGIDKYGNVVVFELKKGDSGSGSASEGSILSQPQQYAQALQWFTYDDLNDVYKEYQTECDTANWPDAPTPTDETLLDAFSTHFGTTLEPESFNHHQRMVIVAEQITDRTAANARYLRDEGLHLQCVEVQRFQLAEGEKPSPTVVASTVVDYDDKRVQPREEDVITYPEINEAIVSRAYPAFAEVTHASAPDELFPGGFDHREPRMRSLHPDHPDAVRYGLRVKPLEKGHVRLAIDVTSRGLEIDKVDKESLAGQLRSATNRFERAGFEVDQDRNTFRIVTAHWDVDSVTDVRDNAFLDELADRYAELVSIGHEIMLNAE</sequence>